<dbReference type="AlphaFoldDB" id="A0A249W6T8"/>
<dbReference type="EMBL" id="CP023248">
    <property type="protein sequence ID" value="ASZ52482.1"/>
    <property type="molecule type" value="Genomic_DNA"/>
</dbReference>
<dbReference type="Proteomes" id="UP000191946">
    <property type="component" value="Unassembled WGS sequence"/>
</dbReference>
<reference evidence="3 4" key="1">
    <citation type="submission" date="2015-08" db="EMBL/GenBank/DDBJ databases">
        <title>Draft Genome Sequences of Vibrio parahaemolyticus Strains.</title>
        <authorList>
            <person name="Gonzalez-Escalona N."/>
            <person name="DePaola A."/>
        </authorList>
    </citation>
    <scope>NUCLEOTIDE SEQUENCE [LARGE SCALE GENOMIC DNA]</scope>
    <source>
        <strain evidence="3 4">CFSAN001621</strain>
    </source>
</reference>
<dbReference type="RefSeq" id="WP_005495627.1">
    <property type="nucleotide sequence ID" value="NZ_CP023248.2"/>
</dbReference>
<gene>
    <name evidence="3" type="ORF">AKG60_04645</name>
    <name evidence="2" type="ORF">YA91_18920</name>
</gene>
<organism evidence="2">
    <name type="scientific">Vibrio parahaemolyticus</name>
    <dbReference type="NCBI Taxonomy" id="670"/>
    <lineage>
        <taxon>Bacteria</taxon>
        <taxon>Pseudomonadati</taxon>
        <taxon>Pseudomonadota</taxon>
        <taxon>Gammaproteobacteria</taxon>
        <taxon>Vibrionales</taxon>
        <taxon>Vibrionaceae</taxon>
        <taxon>Vibrio</taxon>
    </lineage>
</organism>
<name>A0A249W6T8_VIBPH</name>
<dbReference type="InterPro" id="IPR020016">
    <property type="entry name" value="Decahaem-assoc_OM_MtrB/PioB"/>
</dbReference>
<evidence type="ECO:0008006" key="5">
    <source>
        <dbReference type="Google" id="ProtNLM"/>
    </source>
</evidence>
<evidence type="ECO:0000313" key="4">
    <source>
        <dbReference type="Proteomes" id="UP000191946"/>
    </source>
</evidence>
<accession>A0A249W6T8</accession>
<keyword evidence="1" id="KW-0732">Signal</keyword>
<dbReference type="EMBL" id="LHQV01000006">
    <property type="protein sequence ID" value="OQK02536.1"/>
    <property type="molecule type" value="Genomic_DNA"/>
</dbReference>
<sequence>MKLSQLCIAISLAFAVQAHANDYSLQRSQPADTSRWQCSECSSDGTWSGEVSAGVGYLNNDGSSRFYNWNPPVYGTNSDNKHFNASLNADIEQYEDDGFYNRIVVEDLGLQRFLLQWEMGQYDGLRILGSYSETPYFWNQSSLSAYHPREDALVSGDLSKYENSVTRETFKLELKYTPHTPWKPYASMKHERKEGTTSLYSSTIPGYANAPGFIPKAVDHETLNTQVGVSYIEDLWLVDIAYRGSFFRNDKSALYYGGITNPYANHIAYEPDNDFHQFAVTGNYRLNQQTFSGRLLWSQTSSEGGLNPFPQSPVNSNTFHGETNTWQMSADYHNKLSRDTAFAISADYSDKDDNSDRNTIIGSTRKKYDHTKTKLETTLTHRVASDVKVNAGYHFKQDERSYADRKRTDEQRVFVGAQYRPNSPWQLGGKVSYSFRDGSDWQDDSSDSPNLRQYYLSDKERIELRGDGSYDMTDDVQLLAELWYGNDDYAKPDIGLSEGEDYGYDLSLNFNLLDGLSGHVFYNQQIIRSEQQQANSDVVGWNRYTTKLKDDITTIGFGVSKERLLDDKLSVSFDYSYSQADSKSSTTSGGYQYPDNEANSYRFEVIADYEVSENQNVQLNLRYEDYSEEDYLFNNETGTMGDVLQSYEGLYGGVYWKYRF</sequence>
<evidence type="ECO:0000313" key="3">
    <source>
        <dbReference type="EMBL" id="OQK02536.1"/>
    </source>
</evidence>
<reference evidence="2" key="2">
    <citation type="submission" date="2017-09" db="EMBL/GenBank/DDBJ databases">
        <authorList>
            <person name="Ehlers B."/>
            <person name="Leendertz F.H."/>
        </authorList>
    </citation>
    <scope>NUCLEOTIDE SEQUENCE</scope>
    <source>
        <strain evidence="2">MAVP-26</strain>
    </source>
</reference>
<dbReference type="NCBIfam" id="TIGR03509">
    <property type="entry name" value="OMP_MtrB_PioB"/>
    <property type="match status" value="1"/>
</dbReference>
<keyword evidence="4" id="KW-1185">Reference proteome</keyword>
<feature type="signal peptide" evidence="1">
    <location>
        <begin position="1"/>
        <end position="20"/>
    </location>
</feature>
<evidence type="ECO:0000256" key="1">
    <source>
        <dbReference type="SAM" id="SignalP"/>
    </source>
</evidence>
<dbReference type="Pfam" id="PF11854">
    <property type="entry name" value="MtrB_PioB"/>
    <property type="match status" value="1"/>
</dbReference>
<dbReference type="SUPFAM" id="SSF56935">
    <property type="entry name" value="Porins"/>
    <property type="match status" value="2"/>
</dbReference>
<protein>
    <recommendedName>
        <fullName evidence="5">MtrB/PioB family decaheme-associated outer membrane protein</fullName>
    </recommendedName>
</protein>
<proteinExistence type="predicted"/>
<feature type="chain" id="PRO_5044570497" description="MtrB/PioB family decaheme-associated outer membrane protein" evidence="1">
    <location>
        <begin position="21"/>
        <end position="660"/>
    </location>
</feature>
<evidence type="ECO:0000313" key="2">
    <source>
        <dbReference type="EMBL" id="ASZ52482.1"/>
    </source>
</evidence>